<dbReference type="InterPro" id="IPR002822">
    <property type="entry name" value="Ni_insertion"/>
</dbReference>
<dbReference type="GO" id="GO:0051604">
    <property type="term" value="P:protein maturation"/>
    <property type="evidence" value="ECO:0007669"/>
    <property type="project" value="UniProtKB-UniRule"/>
</dbReference>
<comment type="catalytic activity">
    <reaction evidence="2">
        <text>Ni(II)-pyridinium-3,5-bisthiocarboxylate mononucleotide = pyridinium-3,5-bisthiocarboxylate mononucleotide + Ni(2+)</text>
        <dbReference type="Rhea" id="RHEA:54784"/>
        <dbReference type="ChEBI" id="CHEBI:49786"/>
        <dbReference type="ChEBI" id="CHEBI:137372"/>
        <dbReference type="ChEBI" id="CHEBI:137373"/>
        <dbReference type="EC" id="4.99.1.12"/>
    </reaction>
</comment>
<sequence>MGKTLYLDCTSGISGDMFAAALLDLGASEERLRAALASLPLGGYDLRVSRVSKAGLDCCDFDVALDTLHENHDHDMAYLHGHDRLHEHDGEDGHHHEHAHHHEVHHAEEHGHDAEHGHCHKHDHDHRGEPHHHHGHHHEHRGPADIDAMIDAGSLAEGAKALAHRIVDVLAHAEAKAHGVSLDEVHFHEVGAVDSIVDIVSAAVLVDDLGIDRVLVPQLVDGCGTIRCQHGIIPVPVPATLNIVQQHGLPLSVCGVEGELVTPTGAAIVAAIASGFELPARFRVEKVGIGAGKRAYERPSILRAMLIDELFPLDAPAARENAACSSQMPLVSAGEPTVDAAYAGPVVRLECDIDDAPGEVLAYAAERLREAGAREVHWVPVYAKKGRPAWQLQVVAVPDDIERLEGIIFAETTTIGIRRWECERTVLARSESSVTTPWGTVRVKTVDLPDGSRRVSPEYEDSAALARAAGIPLQKVMDAVQLGIMGTDS</sequence>
<feature type="compositionally biased region" description="Basic residues" evidence="3">
    <location>
        <begin position="118"/>
        <end position="140"/>
    </location>
</feature>
<dbReference type="EC" id="4.99.1.12" evidence="2"/>
<proteinExistence type="inferred from homology"/>
<dbReference type="Gene3D" id="3.10.20.300">
    <property type="entry name" value="mk0293 like domain"/>
    <property type="match status" value="1"/>
</dbReference>
<dbReference type="GO" id="GO:0016151">
    <property type="term" value="F:nickel cation binding"/>
    <property type="evidence" value="ECO:0007669"/>
    <property type="project" value="UniProtKB-UniRule"/>
</dbReference>
<dbReference type="PANTHER" id="PTHR36566">
    <property type="entry name" value="NICKEL INSERTION PROTEIN-RELATED"/>
    <property type="match status" value="1"/>
</dbReference>
<comment type="caution">
    <text evidence="4">The sequence shown here is derived from an EMBL/GenBank/DDBJ whole genome shotgun (WGS) entry which is preliminary data.</text>
</comment>
<dbReference type="AlphaFoldDB" id="A0A1Y3U0P0"/>
<dbReference type="NCBIfam" id="TIGR00299">
    <property type="entry name" value="nickel pincer cofactor biosynthesis protein LarC"/>
    <property type="match status" value="1"/>
</dbReference>
<accession>A0A1Y3U0P0</accession>
<dbReference type="PANTHER" id="PTHR36566:SF1">
    <property type="entry name" value="PYRIDINIUM-3,5-BISTHIOCARBOXYLIC ACID MONONUCLEOTIDE NICKEL INSERTION PROTEIN"/>
    <property type="match status" value="1"/>
</dbReference>
<keyword evidence="5" id="KW-1185">Reference proteome</keyword>
<dbReference type="GO" id="GO:0016829">
    <property type="term" value="F:lyase activity"/>
    <property type="evidence" value="ECO:0007669"/>
    <property type="project" value="UniProtKB-UniRule"/>
</dbReference>
<protein>
    <recommendedName>
        <fullName evidence="2">Pyridinium-3,5-bisthiocarboxylic acid mononucleotide nickel insertion protein</fullName>
        <shortName evidence="2">P2TMN nickel insertion protein</shortName>
        <ecNumber evidence="2">4.99.1.12</ecNumber>
    </recommendedName>
    <alternativeName>
        <fullName evidence="2">Nickel-pincer cofactor biosynthesis protein LarC</fullName>
    </alternativeName>
</protein>
<keyword evidence="1 2" id="KW-0533">Nickel</keyword>
<feature type="compositionally biased region" description="Basic and acidic residues" evidence="3">
    <location>
        <begin position="85"/>
        <end position="95"/>
    </location>
</feature>
<feature type="region of interest" description="Disordered" evidence="3">
    <location>
        <begin position="85"/>
        <end position="143"/>
    </location>
</feature>
<dbReference type="Proteomes" id="UP000196560">
    <property type="component" value="Unassembled WGS sequence"/>
</dbReference>
<dbReference type="HAMAP" id="MF_01074">
    <property type="entry name" value="LarC"/>
    <property type="match status" value="1"/>
</dbReference>
<keyword evidence="2" id="KW-0456">Lyase</keyword>
<dbReference type="STRING" id="1118060.GCA_000311845_01937"/>
<evidence type="ECO:0000313" key="5">
    <source>
        <dbReference type="Proteomes" id="UP000196560"/>
    </source>
</evidence>
<comment type="similarity">
    <text evidence="2">Belongs to the LarC family.</text>
</comment>
<reference evidence="5" key="1">
    <citation type="submission" date="2017-04" db="EMBL/GenBank/DDBJ databases">
        <title>Function of individual gut microbiota members based on whole genome sequencing of pure cultures obtained from chicken caecum.</title>
        <authorList>
            <person name="Medvecky M."/>
            <person name="Cejkova D."/>
            <person name="Polansky O."/>
            <person name="Karasova D."/>
            <person name="Kubasova T."/>
            <person name="Cizek A."/>
            <person name="Rychlik I."/>
        </authorList>
    </citation>
    <scope>NUCLEOTIDE SEQUENCE [LARGE SCALE GENOMIC DNA]</scope>
    <source>
        <strain evidence="5">An70</strain>
    </source>
</reference>
<evidence type="ECO:0000256" key="2">
    <source>
        <dbReference type="HAMAP-Rule" id="MF_01074"/>
    </source>
</evidence>
<evidence type="ECO:0000256" key="1">
    <source>
        <dbReference type="ARBA" id="ARBA00022596"/>
    </source>
</evidence>
<dbReference type="Gene3D" id="3.30.70.1380">
    <property type="entry name" value="Transcriptional regulatory protein pf0864 domain like"/>
    <property type="match status" value="1"/>
</dbReference>
<evidence type="ECO:0000313" key="4">
    <source>
        <dbReference type="EMBL" id="OUN42362.1"/>
    </source>
</evidence>
<dbReference type="EMBL" id="NFHO01000008">
    <property type="protein sequence ID" value="OUN42362.1"/>
    <property type="molecule type" value="Genomic_DNA"/>
</dbReference>
<comment type="function">
    <text evidence="2">Involved in the biosynthesis of a nickel-pincer cofactor ((SCS)Ni(II) pincer complex). Binds Ni(2+), and functions in nickel delivery to pyridinium-3,5-bisthiocarboxylic acid mononucleotide (P2TMN), to form the mature cofactor. Is thus probably required for the activation of nickel-pincer cofactor-dependent enzymes.</text>
</comment>
<dbReference type="Pfam" id="PF01969">
    <property type="entry name" value="Ni_insertion"/>
    <property type="match status" value="1"/>
</dbReference>
<dbReference type="eggNOG" id="COG1641">
    <property type="taxonomic scope" value="Bacteria"/>
</dbReference>
<feature type="compositionally biased region" description="Basic and acidic residues" evidence="3">
    <location>
        <begin position="105"/>
        <end position="117"/>
    </location>
</feature>
<name>A0A1Y3U0P0_9ACTN</name>
<organism evidence="4 5">
    <name type="scientific">Enorma massiliensis</name>
    <dbReference type="NCBI Taxonomy" id="1472761"/>
    <lineage>
        <taxon>Bacteria</taxon>
        <taxon>Bacillati</taxon>
        <taxon>Actinomycetota</taxon>
        <taxon>Coriobacteriia</taxon>
        <taxon>Coriobacteriales</taxon>
        <taxon>Coriobacteriaceae</taxon>
        <taxon>Enorma</taxon>
    </lineage>
</organism>
<gene>
    <name evidence="2" type="primary">larC</name>
    <name evidence="4" type="ORF">B5G21_07820</name>
</gene>
<evidence type="ECO:0000256" key="3">
    <source>
        <dbReference type="SAM" id="MobiDB-lite"/>
    </source>
</evidence>